<reference evidence="4" key="3">
    <citation type="submission" date="2025-04" db="UniProtKB">
        <authorList>
            <consortium name="RefSeq"/>
        </authorList>
    </citation>
    <scope>IDENTIFICATION</scope>
    <source>
        <strain evidence="4">CBS 781.70</strain>
    </source>
</reference>
<evidence type="ECO:0000256" key="1">
    <source>
        <dbReference type="SAM" id="MobiDB-lite"/>
    </source>
</evidence>
<evidence type="ECO:0000313" key="4">
    <source>
        <dbReference type="RefSeq" id="XP_033530086.1"/>
    </source>
</evidence>
<accession>A0A6G1FRI5</accession>
<reference evidence="2 4" key="1">
    <citation type="submission" date="2020-01" db="EMBL/GenBank/DDBJ databases">
        <authorList>
            <consortium name="DOE Joint Genome Institute"/>
            <person name="Haridas S."/>
            <person name="Albert R."/>
            <person name="Binder M."/>
            <person name="Bloem J."/>
            <person name="Labutti K."/>
            <person name="Salamov A."/>
            <person name="Andreopoulos B."/>
            <person name="Baker S.E."/>
            <person name="Barry K."/>
            <person name="Bills G."/>
            <person name="Bluhm B.H."/>
            <person name="Cannon C."/>
            <person name="Castanera R."/>
            <person name="Culley D.E."/>
            <person name="Daum C."/>
            <person name="Ezra D."/>
            <person name="Gonzalez J.B."/>
            <person name="Henrissat B."/>
            <person name="Kuo A."/>
            <person name="Liang C."/>
            <person name="Lipzen A."/>
            <person name="Lutzoni F."/>
            <person name="Magnuson J."/>
            <person name="Mondo S."/>
            <person name="Nolan M."/>
            <person name="Ohm R."/>
            <person name="Pangilinan J."/>
            <person name="Park H.-J."/>
            <person name="Ramirez L."/>
            <person name="Alfaro M."/>
            <person name="Sun H."/>
            <person name="Tritt A."/>
            <person name="Yoshinaga Y."/>
            <person name="Zwiers L.-H."/>
            <person name="Turgeon B.G."/>
            <person name="Goodwin S.B."/>
            <person name="Spatafora J.W."/>
            <person name="Crous P.W."/>
            <person name="Grigoriev I.V."/>
        </authorList>
    </citation>
    <scope>NUCLEOTIDE SEQUENCE</scope>
    <source>
        <strain evidence="2 4">CBS 781.70</strain>
    </source>
</reference>
<sequence>MFDNYSLRTASRHPSQPTGPYPSVSPTSTPESYGAQHRAINDLTHQLDTSHLADQSPTTSYFDFDTPPPYNYPTNPSPTSSHAPDDPAPSQLANYFETDYRALRAQRQAASRLQCSTRHLREISALVTRMVESGEQCCLFSPSSSCAAADPAEPIDEGSEVLSGRDDGVGAPTRGGSRKLRDRKSCDLGSADGGVARSIRGKKRRPKSGSGVSKP</sequence>
<dbReference type="GeneID" id="54422138"/>
<keyword evidence="3" id="KW-1185">Reference proteome</keyword>
<dbReference type="RefSeq" id="XP_033530086.1">
    <property type="nucleotide sequence ID" value="XM_033681568.1"/>
</dbReference>
<dbReference type="Proteomes" id="UP000504638">
    <property type="component" value="Unplaced"/>
</dbReference>
<evidence type="ECO:0000313" key="3">
    <source>
        <dbReference type="Proteomes" id="UP000504638"/>
    </source>
</evidence>
<feature type="region of interest" description="Disordered" evidence="1">
    <location>
        <begin position="149"/>
        <end position="215"/>
    </location>
</feature>
<proteinExistence type="predicted"/>
<feature type="region of interest" description="Disordered" evidence="1">
    <location>
        <begin position="1"/>
        <end position="92"/>
    </location>
</feature>
<feature type="compositionally biased region" description="Low complexity" evidence="1">
    <location>
        <begin position="72"/>
        <end position="81"/>
    </location>
</feature>
<dbReference type="OrthoDB" id="3910171at2759"/>
<dbReference type="AlphaFoldDB" id="A0A6G1FRI5"/>
<name>A0A6G1FRI5_9PEZI</name>
<feature type="compositionally biased region" description="Polar residues" evidence="1">
    <location>
        <begin position="1"/>
        <end position="31"/>
    </location>
</feature>
<dbReference type="EMBL" id="ML975183">
    <property type="protein sequence ID" value="KAF1808455.1"/>
    <property type="molecule type" value="Genomic_DNA"/>
</dbReference>
<protein>
    <submittedName>
        <fullName evidence="2 4">Uncharacterized protein</fullName>
    </submittedName>
</protein>
<evidence type="ECO:0000313" key="2">
    <source>
        <dbReference type="EMBL" id="KAF1808455.1"/>
    </source>
</evidence>
<organism evidence="2">
    <name type="scientific">Eremomyces bilateralis CBS 781.70</name>
    <dbReference type="NCBI Taxonomy" id="1392243"/>
    <lineage>
        <taxon>Eukaryota</taxon>
        <taxon>Fungi</taxon>
        <taxon>Dikarya</taxon>
        <taxon>Ascomycota</taxon>
        <taxon>Pezizomycotina</taxon>
        <taxon>Dothideomycetes</taxon>
        <taxon>Dothideomycetes incertae sedis</taxon>
        <taxon>Eremomycetales</taxon>
        <taxon>Eremomycetaceae</taxon>
        <taxon>Eremomyces</taxon>
    </lineage>
</organism>
<gene>
    <name evidence="2 4" type="ORF">P152DRAFT_477245</name>
</gene>
<feature type="compositionally biased region" description="Polar residues" evidence="1">
    <location>
        <begin position="43"/>
        <end position="61"/>
    </location>
</feature>
<reference evidence="4" key="2">
    <citation type="submission" date="2020-04" db="EMBL/GenBank/DDBJ databases">
        <authorList>
            <consortium name="NCBI Genome Project"/>
        </authorList>
    </citation>
    <scope>NUCLEOTIDE SEQUENCE</scope>
    <source>
        <strain evidence="4">CBS 781.70</strain>
    </source>
</reference>